<evidence type="ECO:0000256" key="1">
    <source>
        <dbReference type="ARBA" id="ARBA00004071"/>
    </source>
</evidence>
<dbReference type="SUPFAM" id="SSF51445">
    <property type="entry name" value="(Trans)glycosidases"/>
    <property type="match status" value="1"/>
</dbReference>
<dbReference type="InterPro" id="IPR016286">
    <property type="entry name" value="FUC_metazoa-typ"/>
</dbReference>
<dbReference type="SMART" id="SM00812">
    <property type="entry name" value="Alpha_L_fucos"/>
    <property type="match status" value="1"/>
</dbReference>
<dbReference type="InterPro" id="IPR000933">
    <property type="entry name" value="Glyco_hydro_29"/>
</dbReference>
<dbReference type="GO" id="GO:0004560">
    <property type="term" value="F:alpha-L-fucosidase activity"/>
    <property type="evidence" value="ECO:0007669"/>
    <property type="project" value="InterPro"/>
</dbReference>
<feature type="site" description="May be important for catalysis" evidence="7">
    <location>
        <position position="294"/>
    </location>
</feature>
<dbReference type="GO" id="GO:0016139">
    <property type="term" value="P:glycoside catabolic process"/>
    <property type="evidence" value="ECO:0007669"/>
    <property type="project" value="TreeGrafter"/>
</dbReference>
<evidence type="ECO:0000256" key="2">
    <source>
        <dbReference type="ARBA" id="ARBA00007951"/>
    </source>
</evidence>
<dbReference type="Pfam" id="PF01120">
    <property type="entry name" value="Alpha_L_fucos"/>
    <property type="match status" value="1"/>
</dbReference>
<reference evidence="9 10" key="1">
    <citation type="submission" date="2017-06" db="EMBL/GenBank/DDBJ databases">
        <title>Investigating the central metabolism of Clostridium thermosuccinogenes.</title>
        <authorList>
            <person name="Koendjbiharie J.G."/>
            <person name="van Kranenburg R."/>
        </authorList>
    </citation>
    <scope>NUCLEOTIDE SEQUENCE [LARGE SCALE GENOMIC DNA]</scope>
    <source>
        <strain evidence="9 10">DSM 5806</strain>
    </source>
</reference>
<gene>
    <name evidence="9" type="ORF">CDQ84_14075</name>
</gene>
<comment type="caution">
    <text evidence="9">The sequence shown here is derived from an EMBL/GenBank/DDBJ whole genome shotgun (WGS) entry which is preliminary data.</text>
</comment>
<keyword evidence="10" id="KW-1185">Reference proteome</keyword>
<protein>
    <recommendedName>
        <fullName evidence="3">alpha-L-fucosidase</fullName>
        <ecNumber evidence="3">3.2.1.51</ecNumber>
    </recommendedName>
</protein>
<evidence type="ECO:0000256" key="7">
    <source>
        <dbReference type="PIRSR" id="PIRSR001092-1"/>
    </source>
</evidence>
<proteinExistence type="inferred from homology"/>
<dbReference type="InterPro" id="IPR057739">
    <property type="entry name" value="Glyco_hydro_29_N"/>
</dbReference>
<feature type="domain" description="Glycoside hydrolase family 29 N-terminal" evidence="8">
    <location>
        <begin position="17"/>
        <end position="361"/>
    </location>
</feature>
<dbReference type="GO" id="GO:0005764">
    <property type="term" value="C:lysosome"/>
    <property type="evidence" value="ECO:0007669"/>
    <property type="project" value="TreeGrafter"/>
</dbReference>
<evidence type="ECO:0000256" key="5">
    <source>
        <dbReference type="ARBA" id="ARBA00022801"/>
    </source>
</evidence>
<keyword evidence="5" id="KW-0378">Hydrolase</keyword>
<dbReference type="Gene3D" id="3.20.20.80">
    <property type="entry name" value="Glycosidases"/>
    <property type="match status" value="1"/>
</dbReference>
<dbReference type="EC" id="3.2.1.51" evidence="3"/>
<keyword evidence="4" id="KW-0732">Signal</keyword>
<dbReference type="OrthoDB" id="107551at2"/>
<dbReference type="AlphaFoldDB" id="A0A2K2FAI9"/>
<dbReference type="GO" id="GO:0006004">
    <property type="term" value="P:fucose metabolic process"/>
    <property type="evidence" value="ECO:0007669"/>
    <property type="project" value="InterPro"/>
</dbReference>
<dbReference type="RefSeq" id="WP_103082375.1">
    <property type="nucleotide sequence ID" value="NZ_CP021850.1"/>
</dbReference>
<evidence type="ECO:0000259" key="8">
    <source>
        <dbReference type="Pfam" id="PF01120"/>
    </source>
</evidence>
<evidence type="ECO:0000313" key="10">
    <source>
        <dbReference type="Proteomes" id="UP000236151"/>
    </source>
</evidence>
<dbReference type="InterPro" id="IPR017853">
    <property type="entry name" value="GH"/>
</dbReference>
<name>A0A2K2FAI9_9CLOT</name>
<evidence type="ECO:0000256" key="6">
    <source>
        <dbReference type="ARBA" id="ARBA00023295"/>
    </source>
</evidence>
<dbReference type="PIRSF" id="PIRSF001092">
    <property type="entry name" value="Alpha-L-fucosidase"/>
    <property type="match status" value="1"/>
</dbReference>
<dbReference type="Gene3D" id="2.60.40.1180">
    <property type="entry name" value="Golgi alpha-mannosidase II"/>
    <property type="match status" value="1"/>
</dbReference>
<evidence type="ECO:0000313" key="9">
    <source>
        <dbReference type="EMBL" id="PNT97048.1"/>
    </source>
</evidence>
<dbReference type="Proteomes" id="UP000236151">
    <property type="component" value="Unassembled WGS sequence"/>
</dbReference>
<dbReference type="KEGG" id="cthd:CDO33_04750"/>
<dbReference type="PANTHER" id="PTHR10030:SF37">
    <property type="entry name" value="ALPHA-L-FUCOSIDASE-RELATED"/>
    <property type="match status" value="1"/>
</dbReference>
<evidence type="ECO:0000256" key="3">
    <source>
        <dbReference type="ARBA" id="ARBA00012662"/>
    </source>
</evidence>
<keyword evidence="6" id="KW-0326">Glycosidase</keyword>
<comment type="similarity">
    <text evidence="2">Belongs to the glycosyl hydrolase 29 family.</text>
</comment>
<dbReference type="PANTHER" id="PTHR10030">
    <property type="entry name" value="ALPHA-L-FUCOSIDASE"/>
    <property type="match status" value="1"/>
</dbReference>
<evidence type="ECO:0000256" key="4">
    <source>
        <dbReference type="ARBA" id="ARBA00022729"/>
    </source>
</evidence>
<dbReference type="InterPro" id="IPR013780">
    <property type="entry name" value="Glyco_hydro_b"/>
</dbReference>
<dbReference type="EMBL" id="NIOJ01000041">
    <property type="protein sequence ID" value="PNT97048.1"/>
    <property type="molecule type" value="Genomic_DNA"/>
</dbReference>
<sequence>MADKVNQGVHNYTDKYDYIAPEDPLVRERLEWFKDQKLGLMMHWGPYCQLGVVESWALSDKDGSWSRNGIDWVDGDMELFKQQYIDLNKTFNPVRFMPDQWAKIAKEGGFKYLIFTTKHHDGFCMWDTKTTDYKITGKDCPYRNNKYADIVKHLFNAFRNEGLGIAAYFSKADWHSEYYWAEGHEHSHFKNRNTTYNTKEYPELWNKFVEYTHEQLRELLTDYGKVDILWLDAGWVCPQNNQDIRLYDIIEEIRRTTQPGLIVADRTVGGVYENYVTPEQTVPDEPMDIPWESCITLGTSFSFAYGDDYKPLRQVAHLLIDIVAKGGNLALNVGPQPDGRLPRQALRSIHDLGQWLKVYGDAIYGTRPCAPYRTGNFAFTKKGGKVYAFYLYSDENQELITETTIPVDFDCKSVTLMGSGERISFKRTSEGIKVTVPHREGKTPVCDVFVLSDEEG</sequence>
<dbReference type="PRINTS" id="PR00741">
    <property type="entry name" value="GLHYDRLASE29"/>
</dbReference>
<organism evidence="9 10">
    <name type="scientific">Clostridium thermosuccinogenes</name>
    <dbReference type="NCBI Taxonomy" id="84032"/>
    <lineage>
        <taxon>Bacteria</taxon>
        <taxon>Bacillati</taxon>
        <taxon>Bacillota</taxon>
        <taxon>Clostridia</taxon>
        <taxon>Eubacteriales</taxon>
        <taxon>Clostridiaceae</taxon>
        <taxon>Clostridium</taxon>
    </lineage>
</organism>
<comment type="function">
    <text evidence="1">Alpha-L-fucosidase is responsible for hydrolyzing the alpha-1,6-linked fucose joined to the reducing-end N-acetylglucosamine of the carbohydrate moieties of glycoproteins.</text>
</comment>
<accession>A0A2K2FAI9</accession>